<evidence type="ECO:0000313" key="8">
    <source>
        <dbReference type="RefSeq" id="XP_032830215.1"/>
    </source>
</evidence>
<feature type="compositionally biased region" description="Gly residues" evidence="4">
    <location>
        <begin position="309"/>
        <end position="318"/>
    </location>
</feature>
<feature type="compositionally biased region" description="Polar residues" evidence="4">
    <location>
        <begin position="146"/>
        <end position="155"/>
    </location>
</feature>
<dbReference type="GO" id="GO:0005634">
    <property type="term" value="C:nucleus"/>
    <property type="evidence" value="ECO:0007669"/>
    <property type="project" value="UniProtKB-SubCell"/>
</dbReference>
<reference evidence="8 9" key="1">
    <citation type="submission" date="2025-04" db="UniProtKB">
        <authorList>
            <consortium name="RefSeq"/>
        </authorList>
    </citation>
    <scope>IDENTIFICATION</scope>
    <source>
        <tissue evidence="8 9">Sperm</tissue>
    </source>
</reference>
<keyword evidence="3" id="KW-0539">Nucleus</keyword>
<comment type="similarity">
    <text evidence="2">Belongs to the IRF2BP family.</text>
</comment>
<dbReference type="Pfam" id="PF11261">
    <property type="entry name" value="IRF-2BP1_2"/>
    <property type="match status" value="1"/>
</dbReference>
<protein>
    <submittedName>
        <fullName evidence="8 9">Interferon regulatory factor 2-binding protein-like A</fullName>
    </submittedName>
</protein>
<dbReference type="Pfam" id="PF25454">
    <property type="entry name" value="zf-C3HC4_IRF-2BP1_2"/>
    <property type="match status" value="1"/>
</dbReference>
<dbReference type="InterPro" id="IPR022750">
    <property type="entry name" value="IRF-2BP1_2-like_Znf"/>
</dbReference>
<feature type="compositionally biased region" description="Basic and acidic residues" evidence="4">
    <location>
        <begin position="135"/>
        <end position="145"/>
    </location>
</feature>
<accession>A0AAJ7U5T4</accession>
<evidence type="ECO:0000256" key="2">
    <source>
        <dbReference type="ARBA" id="ARBA00010802"/>
    </source>
</evidence>
<dbReference type="Gene3D" id="1.10.10.1580">
    <property type="entry name" value="Interferon regulatory factor 2-binding protein"/>
    <property type="match status" value="1"/>
</dbReference>
<dbReference type="AlphaFoldDB" id="A0AAJ7U5T4"/>
<dbReference type="InterPro" id="IPR057414">
    <property type="entry name" value="Zf-C3HC4_IRF-2BP1_2"/>
</dbReference>
<comment type="subcellular location">
    <subcellularLocation>
        <location evidence="1">Nucleus</location>
    </subcellularLocation>
</comment>
<dbReference type="KEGG" id="pmrn:116953976"/>
<dbReference type="PANTHER" id="PTHR10816">
    <property type="entry name" value="MYELIN TRANSCRIPTION FACTOR 1-RELATED"/>
    <property type="match status" value="1"/>
</dbReference>
<proteinExistence type="inferred from homology"/>
<dbReference type="FunFam" id="1.10.10.1580:FF:000001">
    <property type="entry name" value="interferon regulatory factor 2-binding protein 2"/>
    <property type="match status" value="1"/>
</dbReference>
<feature type="domain" description="Interferon regulatory factor 2-binding protein 1/2-like C3HC4 zinc finger" evidence="6">
    <location>
        <begin position="350"/>
        <end position="421"/>
    </location>
</feature>
<name>A0AAJ7U5T4_PETMA</name>
<evidence type="ECO:0000259" key="6">
    <source>
        <dbReference type="Pfam" id="PF25454"/>
    </source>
</evidence>
<dbReference type="PANTHER" id="PTHR10816:SF19">
    <property type="entry name" value="PROTEIN INTERACTING WITH TTK69 AND SIN3A, ISOFORM D"/>
    <property type="match status" value="1"/>
</dbReference>
<dbReference type="InterPro" id="IPR044882">
    <property type="entry name" value="I2BP1/2_C3HC4-RING_sf"/>
</dbReference>
<keyword evidence="7" id="KW-1185">Reference proteome</keyword>
<dbReference type="SUPFAM" id="SSF57850">
    <property type="entry name" value="RING/U-box"/>
    <property type="match status" value="1"/>
</dbReference>
<organism evidence="7 10">
    <name type="scientific">Petromyzon marinus</name>
    <name type="common">Sea lamprey</name>
    <dbReference type="NCBI Taxonomy" id="7757"/>
    <lineage>
        <taxon>Eukaryota</taxon>
        <taxon>Metazoa</taxon>
        <taxon>Chordata</taxon>
        <taxon>Craniata</taxon>
        <taxon>Vertebrata</taxon>
        <taxon>Cyclostomata</taxon>
        <taxon>Hyperoartia</taxon>
        <taxon>Petromyzontiformes</taxon>
        <taxon>Petromyzontidae</taxon>
        <taxon>Petromyzon</taxon>
    </lineage>
</organism>
<feature type="compositionally biased region" description="Gly residues" evidence="4">
    <location>
        <begin position="259"/>
        <end position="268"/>
    </location>
</feature>
<feature type="region of interest" description="Disordered" evidence="4">
    <location>
        <begin position="248"/>
        <end position="329"/>
    </location>
</feature>
<feature type="domain" description="Interferon regulatory factor 2-binding protein 1/2-like zinc finger" evidence="5">
    <location>
        <begin position="6"/>
        <end position="55"/>
    </location>
</feature>
<sequence length="433" mass="43090">MSAQSRRQSCYLCDLPRMPWAMLWDFSEAVCRGCVNYEGADRIELVIEATRAMKRGANGPAAAASAHNKQPKDGGGGGGGYGPGGGGSGSVGGSGGGPPGVGAASPHSAAAAAAAAARIFFGNGHGVHGGHGGAHGKDEPPELSRHSPTLGQQRGRTAGVSAGTVGHAGSSLLQGSRLSRKRRVSPDPTPDPSKHDESGGGGGGLRLSAQHAHWLHAPPDHGMRLTVAYPPPSGPSPMAALISATDNLASSSTNAGHANSGGGGGGGTQSPKDNGIPQVHSTSSRRNSNGHHDGGGGGGGSPSELRARSGGGGGGGDQGLLNSSGQQIPDSQAGVGMSVALAGAGAASPLCCTLCRERLEDTHFVQCPSVASHRFCFPCSRESIKAQGAGGEVYCPSGEKCPLVGSTVPWAFMQGEIGTILAGDVRVKKERDP</sequence>
<dbReference type="GO" id="GO:0003714">
    <property type="term" value="F:transcription corepressor activity"/>
    <property type="evidence" value="ECO:0007669"/>
    <property type="project" value="TreeGrafter"/>
</dbReference>
<dbReference type="Proteomes" id="UP001318040">
    <property type="component" value="Chromosome 53"/>
</dbReference>
<evidence type="ECO:0000256" key="4">
    <source>
        <dbReference type="SAM" id="MobiDB-lite"/>
    </source>
</evidence>
<dbReference type="RefSeq" id="XP_032830217.1">
    <property type="nucleotide sequence ID" value="XM_032974326.1"/>
</dbReference>
<evidence type="ECO:0000313" key="9">
    <source>
        <dbReference type="RefSeq" id="XP_032830216.1"/>
    </source>
</evidence>
<evidence type="ECO:0000313" key="7">
    <source>
        <dbReference type="Proteomes" id="UP001318040"/>
    </source>
</evidence>
<feature type="region of interest" description="Disordered" evidence="4">
    <location>
        <begin position="58"/>
        <end position="105"/>
    </location>
</feature>
<feature type="region of interest" description="Disordered" evidence="4">
    <location>
        <begin position="126"/>
        <end position="207"/>
    </location>
</feature>
<feature type="compositionally biased region" description="Low complexity" evidence="4">
    <location>
        <begin position="249"/>
        <end position="258"/>
    </location>
</feature>
<dbReference type="RefSeq" id="XP_032830215.1">
    <property type="nucleotide sequence ID" value="XM_032974324.1"/>
</dbReference>
<gene>
    <name evidence="8 9 10" type="primary">LOC116953976</name>
</gene>
<evidence type="ECO:0000256" key="3">
    <source>
        <dbReference type="ARBA" id="ARBA00023242"/>
    </source>
</evidence>
<evidence type="ECO:0000259" key="5">
    <source>
        <dbReference type="Pfam" id="PF11261"/>
    </source>
</evidence>
<evidence type="ECO:0000313" key="10">
    <source>
        <dbReference type="RefSeq" id="XP_032830217.1"/>
    </source>
</evidence>
<dbReference type="RefSeq" id="XP_032830216.1">
    <property type="nucleotide sequence ID" value="XM_032974325.1"/>
</dbReference>
<feature type="compositionally biased region" description="Gly residues" evidence="4">
    <location>
        <begin position="73"/>
        <end position="100"/>
    </location>
</feature>
<dbReference type="GO" id="GO:0006357">
    <property type="term" value="P:regulation of transcription by RNA polymerase II"/>
    <property type="evidence" value="ECO:0007669"/>
    <property type="project" value="TreeGrafter"/>
</dbReference>
<evidence type="ECO:0000256" key="1">
    <source>
        <dbReference type="ARBA" id="ARBA00004123"/>
    </source>
</evidence>